<dbReference type="SUPFAM" id="SSF48371">
    <property type="entry name" value="ARM repeat"/>
    <property type="match status" value="1"/>
</dbReference>
<gene>
    <name evidence="1" type="ORF">BLNAU_11603</name>
</gene>
<dbReference type="Proteomes" id="UP001281761">
    <property type="component" value="Unassembled WGS sequence"/>
</dbReference>
<evidence type="ECO:0008006" key="3">
    <source>
        <dbReference type="Google" id="ProtNLM"/>
    </source>
</evidence>
<dbReference type="Gene3D" id="1.25.10.10">
    <property type="entry name" value="Leucine-rich Repeat Variant"/>
    <property type="match status" value="1"/>
</dbReference>
<dbReference type="InterPro" id="IPR016024">
    <property type="entry name" value="ARM-type_fold"/>
</dbReference>
<sequence length="499" mass="56508">MSEYLRSLLDKLTFEYFAELPETLTKIHAHLNDSPSDFDEMESPDFVTAFLPFLSLPHLKIHRDKFCFFLYDLITKTRYIKHKLIESLLIPYLLDIFEFEEPDQSHDIVCKTISTLALDPDTAEVLSYAQTDRLDEFMDFLEDHHTNKQSLSTLASLCFSPDMNITMLASDVLSHVASDAPSNIAFLATEQIRAPISLSETQMASFCIGATKLITALYIQIQQAQKPFLEGKQLSGFEGSSSKLMVSYGMYTTGRLVTILTILLLKDTQHPDVIIDTGLTPLLGIVLCKLLPLVVALTKYTDPTLQSAIDAGFYLMEALFVHMRQALICDNVGVQVLAVSVFSELDKFIDLVELACQVKNYGVISEMLYFVVCFVGIQPTLRLQILEADFVNRLFVRLNPIAIPPEEGDVHIHLFHLLETFLSTPKGYTDAKLKTYKQKRIDACFVVFRPYLNTILKKQHGFVMTKMTMIEMRQAISGMEHQFDVMAEDVKNGLIHDPV</sequence>
<organism evidence="1 2">
    <name type="scientific">Blattamonas nauphoetae</name>
    <dbReference type="NCBI Taxonomy" id="2049346"/>
    <lineage>
        <taxon>Eukaryota</taxon>
        <taxon>Metamonada</taxon>
        <taxon>Preaxostyla</taxon>
        <taxon>Oxymonadida</taxon>
        <taxon>Blattamonas</taxon>
    </lineage>
</organism>
<dbReference type="InterPro" id="IPR011989">
    <property type="entry name" value="ARM-like"/>
</dbReference>
<comment type="caution">
    <text evidence="1">The sequence shown here is derived from an EMBL/GenBank/DDBJ whole genome shotgun (WGS) entry which is preliminary data.</text>
</comment>
<dbReference type="EMBL" id="JARBJD010000091">
    <property type="protein sequence ID" value="KAK2953469.1"/>
    <property type="molecule type" value="Genomic_DNA"/>
</dbReference>
<reference evidence="1 2" key="1">
    <citation type="journal article" date="2022" name="bioRxiv">
        <title>Genomics of Preaxostyla Flagellates Illuminates Evolutionary Transitions and the Path Towards Mitochondrial Loss.</title>
        <authorList>
            <person name="Novak L.V.F."/>
            <person name="Treitli S.C."/>
            <person name="Pyrih J."/>
            <person name="Halakuc P."/>
            <person name="Pipaliya S.V."/>
            <person name="Vacek V."/>
            <person name="Brzon O."/>
            <person name="Soukal P."/>
            <person name="Eme L."/>
            <person name="Dacks J.B."/>
            <person name="Karnkowska A."/>
            <person name="Elias M."/>
            <person name="Hampl V."/>
        </authorList>
    </citation>
    <scope>NUCLEOTIDE SEQUENCE [LARGE SCALE GENOMIC DNA]</scope>
    <source>
        <strain evidence="1">NAU3</strain>
        <tissue evidence="1">Gut</tissue>
    </source>
</reference>
<keyword evidence="2" id="KW-1185">Reference proteome</keyword>
<proteinExistence type="predicted"/>
<evidence type="ECO:0000313" key="2">
    <source>
        <dbReference type="Proteomes" id="UP001281761"/>
    </source>
</evidence>
<name>A0ABQ9XRB9_9EUKA</name>
<accession>A0ABQ9XRB9</accession>
<protein>
    <recommendedName>
        <fullName evidence="3">DNA mismatch repair protein HSM3 N-terminal domain-containing protein</fullName>
    </recommendedName>
</protein>
<evidence type="ECO:0000313" key="1">
    <source>
        <dbReference type="EMBL" id="KAK2953469.1"/>
    </source>
</evidence>